<dbReference type="GO" id="GO:0051539">
    <property type="term" value="F:4 iron, 4 sulfur cluster binding"/>
    <property type="evidence" value="ECO:0007669"/>
    <property type="project" value="UniProtKB-KW"/>
</dbReference>
<dbReference type="Pfam" id="PF13566">
    <property type="entry name" value="DUF4130"/>
    <property type="match status" value="1"/>
</dbReference>
<dbReference type="Proteomes" id="UP000445000">
    <property type="component" value="Unassembled WGS sequence"/>
</dbReference>
<gene>
    <name evidence="11" type="ORF">GCM10011487_58130</name>
</gene>
<evidence type="ECO:0000313" key="11">
    <source>
        <dbReference type="EMBL" id="GFE83813.1"/>
    </source>
</evidence>
<proteinExistence type="inferred from homology"/>
<dbReference type="SMART" id="SM00986">
    <property type="entry name" value="UDG"/>
    <property type="match status" value="1"/>
</dbReference>
<keyword evidence="8" id="KW-0411">Iron-sulfur</keyword>
<dbReference type="PANTHER" id="PTHR33693:SF9">
    <property type="entry name" value="TYPE-4 URACIL-DNA GLYCOSYLASE"/>
    <property type="match status" value="1"/>
</dbReference>
<dbReference type="InterPro" id="IPR025404">
    <property type="entry name" value="DUF4130"/>
</dbReference>
<accession>A0A829YLU7</accession>
<dbReference type="InterPro" id="IPR005122">
    <property type="entry name" value="Uracil-DNA_glycosylase-like"/>
</dbReference>
<keyword evidence="7" id="KW-0408">Iron</keyword>
<keyword evidence="6" id="KW-0378">Hydrolase</keyword>
<evidence type="ECO:0000256" key="5">
    <source>
        <dbReference type="ARBA" id="ARBA00022763"/>
    </source>
</evidence>
<dbReference type="InterPro" id="IPR023875">
    <property type="entry name" value="DNA_repair_put"/>
</dbReference>
<dbReference type="Pfam" id="PF03167">
    <property type="entry name" value="UDG"/>
    <property type="match status" value="1"/>
</dbReference>
<dbReference type="GO" id="GO:0097506">
    <property type="term" value="F:deaminated base DNA N-glycosylase activity"/>
    <property type="evidence" value="ECO:0007669"/>
    <property type="project" value="UniProtKB-ARBA"/>
</dbReference>
<dbReference type="PANTHER" id="PTHR33693">
    <property type="entry name" value="TYPE-5 URACIL-DNA GLYCOSYLASE"/>
    <property type="match status" value="1"/>
</dbReference>
<keyword evidence="9" id="KW-0234">DNA repair</keyword>
<feature type="domain" description="Uracil-DNA glycosylase-like" evidence="10">
    <location>
        <begin position="297"/>
        <end position="456"/>
    </location>
</feature>
<dbReference type="SMART" id="SM00987">
    <property type="entry name" value="UreE_C"/>
    <property type="match status" value="1"/>
</dbReference>
<keyword evidence="12" id="KW-1185">Reference proteome</keyword>
<dbReference type="RefSeq" id="WP_161815437.1">
    <property type="nucleotide sequence ID" value="NZ_BLJN01000007.1"/>
</dbReference>
<dbReference type="CDD" id="cd10030">
    <property type="entry name" value="UDG-F4_TTUDGA_SPO1dp_like"/>
    <property type="match status" value="1"/>
</dbReference>
<reference evidence="12" key="1">
    <citation type="submission" date="2020-01" db="EMBL/GenBank/DDBJ databases">
        <title>'Steroidobacter agaridevorans' sp. nov., agar-degrading bacteria isolated from rhizosphere soils.</title>
        <authorList>
            <person name="Ikenaga M."/>
            <person name="Kataoka M."/>
            <person name="Murouchi A."/>
            <person name="Katsuragi S."/>
            <person name="Sakai M."/>
        </authorList>
    </citation>
    <scope>NUCLEOTIDE SEQUENCE [LARGE SCALE GENOMIC DNA]</scope>
    <source>
        <strain evidence="12">YU21-B</strain>
    </source>
</reference>
<evidence type="ECO:0000256" key="8">
    <source>
        <dbReference type="ARBA" id="ARBA00023014"/>
    </source>
</evidence>
<keyword evidence="4" id="KW-0479">Metal-binding</keyword>
<organism evidence="11 12">
    <name type="scientific">Steroidobacter agaridevorans</name>
    <dbReference type="NCBI Taxonomy" id="2695856"/>
    <lineage>
        <taxon>Bacteria</taxon>
        <taxon>Pseudomonadati</taxon>
        <taxon>Pseudomonadota</taxon>
        <taxon>Gammaproteobacteria</taxon>
        <taxon>Steroidobacterales</taxon>
        <taxon>Steroidobacteraceae</taxon>
        <taxon>Steroidobacter</taxon>
    </lineage>
</organism>
<comment type="similarity">
    <text evidence="1">Belongs to the uracil-DNA glycosylase (UDG) superfamily. Type 4 (UDGa) family.</text>
</comment>
<evidence type="ECO:0000256" key="3">
    <source>
        <dbReference type="ARBA" id="ARBA00022485"/>
    </source>
</evidence>
<sequence length="463" mass="52362">MYSACVQEFTQWRDVARPLLSAGIAPEEMEWRVGRQFEPLISNGSAMPAAGPTSLRLSRQLIELLEAIGCYRHDGRWDLMYRLAWRTLRQPRLLEDAADPDVHHAMQMESAVNREVHKMHAFVRFREMADEHGEKKYYAWFEPGHDILRRGVAFFCKRFPNMEWMIATPDGAALWQNGELQFVETPDQATLPKADAHEGLWRTYYRNICNVSRINPPAMRREMPQRYWRNLPESVEIQTLLRDGQASFAQRQREATDMELAKARAMQRALADLPDHSGGPSACRRCDIWRHATQAVPGEGSTSATIMLVGEQPGDEEDLRGRPFVGPAGRVLDAALTTAGLERGELYITNAVKHFKWQPRGKRRLHQRPTTTEVAACNHWLDAEVSQVKPRIIVALGASALRALAGLTDSIESARRLQIPHASGAQIVCTYHPSAILRADPANAGQLRSRLVDDLRRARELAA</sequence>
<dbReference type="InterPro" id="IPR051536">
    <property type="entry name" value="UDG_Type-4/5"/>
</dbReference>
<dbReference type="NCBIfam" id="TIGR03915">
    <property type="entry name" value="SAM_7_link_chp"/>
    <property type="match status" value="1"/>
</dbReference>
<dbReference type="GO" id="GO:0006281">
    <property type="term" value="P:DNA repair"/>
    <property type="evidence" value="ECO:0007669"/>
    <property type="project" value="UniProtKB-KW"/>
</dbReference>
<dbReference type="EMBL" id="BLJN01000007">
    <property type="protein sequence ID" value="GFE83813.1"/>
    <property type="molecule type" value="Genomic_DNA"/>
</dbReference>
<evidence type="ECO:0000256" key="4">
    <source>
        <dbReference type="ARBA" id="ARBA00022723"/>
    </source>
</evidence>
<evidence type="ECO:0000256" key="2">
    <source>
        <dbReference type="ARBA" id="ARBA00019403"/>
    </source>
</evidence>
<dbReference type="InterPro" id="IPR036895">
    <property type="entry name" value="Uracil-DNA_glycosylase-like_sf"/>
</dbReference>
<evidence type="ECO:0000256" key="9">
    <source>
        <dbReference type="ARBA" id="ARBA00023204"/>
    </source>
</evidence>
<evidence type="ECO:0000259" key="10">
    <source>
        <dbReference type="SMART" id="SM00986"/>
    </source>
</evidence>
<dbReference type="Gene3D" id="3.40.470.10">
    <property type="entry name" value="Uracil-DNA glycosylase-like domain"/>
    <property type="match status" value="1"/>
</dbReference>
<dbReference type="GO" id="GO:0046872">
    <property type="term" value="F:metal ion binding"/>
    <property type="evidence" value="ECO:0007669"/>
    <property type="project" value="UniProtKB-KW"/>
</dbReference>
<protein>
    <recommendedName>
        <fullName evidence="2">Type-4 uracil-DNA glycosylase</fullName>
    </recommendedName>
</protein>
<keyword evidence="3" id="KW-0004">4Fe-4S</keyword>
<name>A0A829YLU7_9GAMM</name>
<dbReference type="NCBIfam" id="TIGR03914">
    <property type="entry name" value="UDG_fam_dom"/>
    <property type="match status" value="1"/>
</dbReference>
<dbReference type="NCBIfam" id="TIGR00758">
    <property type="entry name" value="UDG_fam4"/>
    <property type="match status" value="1"/>
</dbReference>
<evidence type="ECO:0000256" key="7">
    <source>
        <dbReference type="ARBA" id="ARBA00023004"/>
    </source>
</evidence>
<dbReference type="SUPFAM" id="SSF52141">
    <property type="entry name" value="Uracil-DNA glycosylase-like"/>
    <property type="match status" value="1"/>
</dbReference>
<evidence type="ECO:0000256" key="6">
    <source>
        <dbReference type="ARBA" id="ARBA00022801"/>
    </source>
</evidence>
<dbReference type="InterPro" id="IPR005273">
    <property type="entry name" value="Ura-DNA_glyco_family4"/>
</dbReference>
<dbReference type="AlphaFoldDB" id="A0A829YLU7"/>
<comment type="caution">
    <text evidence="11">The sequence shown here is derived from an EMBL/GenBank/DDBJ whole genome shotgun (WGS) entry which is preliminary data.</text>
</comment>
<evidence type="ECO:0000256" key="1">
    <source>
        <dbReference type="ARBA" id="ARBA00006521"/>
    </source>
</evidence>
<keyword evidence="5" id="KW-0227">DNA damage</keyword>
<evidence type="ECO:0000313" key="12">
    <source>
        <dbReference type="Proteomes" id="UP000445000"/>
    </source>
</evidence>